<evidence type="ECO:0000313" key="1">
    <source>
        <dbReference type="EMBL" id="KAE9296849.1"/>
    </source>
</evidence>
<proteinExistence type="predicted"/>
<protein>
    <submittedName>
        <fullName evidence="1">Uncharacterized protein</fullName>
    </submittedName>
</protein>
<name>A0A6A4D302_9STRA</name>
<sequence>MVRGARRAQRRVLAGATAGIASLSRSTELQYHLNGTQLRCGYCNPITVPCHLAGIRSYSARAA</sequence>
<gene>
    <name evidence="1" type="ORF">PR003_g23657</name>
</gene>
<accession>A0A6A4D302</accession>
<dbReference type="AlphaFoldDB" id="A0A6A4D302"/>
<evidence type="ECO:0000313" key="2">
    <source>
        <dbReference type="Proteomes" id="UP000434957"/>
    </source>
</evidence>
<keyword evidence="2" id="KW-1185">Reference proteome</keyword>
<comment type="caution">
    <text evidence="1">The sequence shown here is derived from an EMBL/GenBank/DDBJ whole genome shotgun (WGS) entry which is preliminary data.</text>
</comment>
<dbReference type="EMBL" id="QXFT01002530">
    <property type="protein sequence ID" value="KAE9296849.1"/>
    <property type="molecule type" value="Genomic_DNA"/>
</dbReference>
<reference evidence="1 2" key="1">
    <citation type="submission" date="2018-08" db="EMBL/GenBank/DDBJ databases">
        <title>Genomic investigation of the strawberry pathogen Phytophthora fragariae indicates pathogenicity is determined by transcriptional variation in three key races.</title>
        <authorList>
            <person name="Adams T.M."/>
            <person name="Armitage A.D."/>
            <person name="Sobczyk M.K."/>
            <person name="Bates H.J."/>
            <person name="Dunwell J.M."/>
            <person name="Nellist C.F."/>
            <person name="Harrison R.J."/>
        </authorList>
    </citation>
    <scope>NUCLEOTIDE SEQUENCE [LARGE SCALE GENOMIC DNA]</scope>
    <source>
        <strain evidence="1 2">SCRP333</strain>
    </source>
</reference>
<organism evidence="1 2">
    <name type="scientific">Phytophthora rubi</name>
    <dbReference type="NCBI Taxonomy" id="129364"/>
    <lineage>
        <taxon>Eukaryota</taxon>
        <taxon>Sar</taxon>
        <taxon>Stramenopiles</taxon>
        <taxon>Oomycota</taxon>
        <taxon>Peronosporomycetes</taxon>
        <taxon>Peronosporales</taxon>
        <taxon>Peronosporaceae</taxon>
        <taxon>Phytophthora</taxon>
    </lineage>
</organism>
<dbReference type="Proteomes" id="UP000434957">
    <property type="component" value="Unassembled WGS sequence"/>
</dbReference>